<keyword evidence="5 7" id="KW-1133">Transmembrane helix</keyword>
<evidence type="ECO:0000259" key="8">
    <source>
        <dbReference type="PROSITE" id="PS50928"/>
    </source>
</evidence>
<keyword evidence="4 7" id="KW-0812">Transmembrane</keyword>
<feature type="transmembrane region" description="Helical" evidence="7">
    <location>
        <begin position="265"/>
        <end position="282"/>
    </location>
</feature>
<keyword evidence="2 7" id="KW-0813">Transport</keyword>
<dbReference type="AlphaFoldDB" id="A0A1M7Y6Q5"/>
<feature type="domain" description="ABC transmembrane type-1" evidence="8">
    <location>
        <begin position="73"/>
        <end position="282"/>
    </location>
</feature>
<proteinExistence type="inferred from homology"/>
<feature type="transmembrane region" description="Helical" evidence="7">
    <location>
        <begin position="108"/>
        <end position="128"/>
    </location>
</feature>
<feature type="transmembrane region" description="Helical" evidence="7">
    <location>
        <begin position="181"/>
        <end position="201"/>
    </location>
</feature>
<dbReference type="CDD" id="cd06261">
    <property type="entry name" value="TM_PBP2"/>
    <property type="match status" value="1"/>
</dbReference>
<organism evidence="9 10">
    <name type="scientific">Anaerocolumna xylanovorans DSM 12503</name>
    <dbReference type="NCBI Taxonomy" id="1121345"/>
    <lineage>
        <taxon>Bacteria</taxon>
        <taxon>Bacillati</taxon>
        <taxon>Bacillota</taxon>
        <taxon>Clostridia</taxon>
        <taxon>Lachnospirales</taxon>
        <taxon>Lachnospiraceae</taxon>
        <taxon>Anaerocolumna</taxon>
    </lineage>
</organism>
<gene>
    <name evidence="9" type="ORF">SAMN02745217_01766</name>
</gene>
<evidence type="ECO:0000256" key="7">
    <source>
        <dbReference type="RuleBase" id="RU363032"/>
    </source>
</evidence>
<keyword evidence="3" id="KW-1003">Cell membrane</keyword>
<sequence length="297" mass="33916">MMKKGKIQIGTILNYSALCFLGIITLYPFIYILVLSFNDGYDTLKGGIYFWPRKITFANYIKVFQDGNILNAYGITIFRTVIGTLIGTIMCAMLAYALAFKDMPGRRFIIFFFFFTTIFSGGMIPYYILLRQLKLTQSVWVYVLPQIYNFFNIMLLRTYFETIPESIGESARIDGCGYARVFLQMFLPLSKPVLATIMLFFGVSHWNEWFTGAYYVQNKELFPVATLLQNILNEATFESATFDATKMNTNIATAVSSTTPESLKMAFIMVMTLPILCVYPFLQKYFVKGIMIGSVKG</sequence>
<dbReference type="SUPFAM" id="SSF161098">
    <property type="entry name" value="MetI-like"/>
    <property type="match status" value="1"/>
</dbReference>
<evidence type="ECO:0000256" key="4">
    <source>
        <dbReference type="ARBA" id="ARBA00022692"/>
    </source>
</evidence>
<comment type="similarity">
    <text evidence="7">Belongs to the binding-protein-dependent transport system permease family.</text>
</comment>
<evidence type="ECO:0000256" key="5">
    <source>
        <dbReference type="ARBA" id="ARBA00022989"/>
    </source>
</evidence>
<dbReference type="InterPro" id="IPR000515">
    <property type="entry name" value="MetI-like"/>
</dbReference>
<keyword evidence="10" id="KW-1185">Reference proteome</keyword>
<dbReference type="PROSITE" id="PS50928">
    <property type="entry name" value="ABC_TM1"/>
    <property type="match status" value="1"/>
</dbReference>
<feature type="transmembrane region" description="Helical" evidence="7">
    <location>
        <begin position="12"/>
        <end position="34"/>
    </location>
</feature>
<dbReference type="EMBL" id="FRFD01000005">
    <property type="protein sequence ID" value="SHO48309.1"/>
    <property type="molecule type" value="Genomic_DNA"/>
</dbReference>
<evidence type="ECO:0000256" key="3">
    <source>
        <dbReference type="ARBA" id="ARBA00022475"/>
    </source>
</evidence>
<dbReference type="PANTHER" id="PTHR43744">
    <property type="entry name" value="ABC TRANSPORTER PERMEASE PROTEIN MG189-RELATED-RELATED"/>
    <property type="match status" value="1"/>
</dbReference>
<evidence type="ECO:0000256" key="1">
    <source>
        <dbReference type="ARBA" id="ARBA00004651"/>
    </source>
</evidence>
<accession>A0A1M7Y6Q5</accession>
<evidence type="ECO:0000256" key="2">
    <source>
        <dbReference type="ARBA" id="ARBA00022448"/>
    </source>
</evidence>
<dbReference type="Gene3D" id="1.10.3720.10">
    <property type="entry name" value="MetI-like"/>
    <property type="match status" value="1"/>
</dbReference>
<dbReference type="STRING" id="1121345.SAMN02745217_01766"/>
<dbReference type="PANTHER" id="PTHR43744:SF9">
    <property type="entry name" value="POLYGALACTURONAN_RHAMNOGALACTURONAN TRANSPORT SYSTEM PERMEASE PROTEIN YTCP"/>
    <property type="match status" value="1"/>
</dbReference>
<dbReference type="Pfam" id="PF00528">
    <property type="entry name" value="BPD_transp_1"/>
    <property type="match status" value="1"/>
</dbReference>
<dbReference type="Proteomes" id="UP000184612">
    <property type="component" value="Unassembled WGS sequence"/>
</dbReference>
<dbReference type="GO" id="GO:0055085">
    <property type="term" value="P:transmembrane transport"/>
    <property type="evidence" value="ECO:0007669"/>
    <property type="project" value="InterPro"/>
</dbReference>
<feature type="transmembrane region" description="Helical" evidence="7">
    <location>
        <begin position="72"/>
        <end position="96"/>
    </location>
</feature>
<evidence type="ECO:0000313" key="10">
    <source>
        <dbReference type="Proteomes" id="UP000184612"/>
    </source>
</evidence>
<dbReference type="InterPro" id="IPR035906">
    <property type="entry name" value="MetI-like_sf"/>
</dbReference>
<feature type="transmembrane region" description="Helical" evidence="7">
    <location>
        <begin position="140"/>
        <end position="160"/>
    </location>
</feature>
<comment type="subcellular location">
    <subcellularLocation>
        <location evidence="1 7">Cell membrane</location>
        <topology evidence="1 7">Multi-pass membrane protein</topology>
    </subcellularLocation>
</comment>
<reference evidence="9 10" key="1">
    <citation type="submission" date="2016-12" db="EMBL/GenBank/DDBJ databases">
        <authorList>
            <person name="Song W.-J."/>
            <person name="Kurnit D.M."/>
        </authorList>
    </citation>
    <scope>NUCLEOTIDE SEQUENCE [LARGE SCALE GENOMIC DNA]</scope>
    <source>
        <strain evidence="9 10">DSM 12503</strain>
    </source>
</reference>
<evidence type="ECO:0000313" key="9">
    <source>
        <dbReference type="EMBL" id="SHO48309.1"/>
    </source>
</evidence>
<keyword evidence="6 7" id="KW-0472">Membrane</keyword>
<dbReference type="GO" id="GO:0005886">
    <property type="term" value="C:plasma membrane"/>
    <property type="evidence" value="ECO:0007669"/>
    <property type="project" value="UniProtKB-SubCell"/>
</dbReference>
<dbReference type="RefSeq" id="WP_073588485.1">
    <property type="nucleotide sequence ID" value="NZ_FRFD01000005.1"/>
</dbReference>
<evidence type="ECO:0000256" key="6">
    <source>
        <dbReference type="ARBA" id="ARBA00023136"/>
    </source>
</evidence>
<name>A0A1M7Y6Q5_9FIRM</name>
<protein>
    <submittedName>
        <fullName evidence="9">Putative aldouronate transport system permease protein</fullName>
    </submittedName>
</protein>